<dbReference type="AlphaFoldDB" id="A0A6A5Y853"/>
<dbReference type="GeneID" id="54280528"/>
<reference evidence="10" key="1">
    <citation type="journal article" date="2020" name="Stud. Mycol.">
        <title>101 Dothideomycetes genomes: a test case for predicting lifestyles and emergence of pathogens.</title>
        <authorList>
            <person name="Haridas S."/>
            <person name="Albert R."/>
            <person name="Binder M."/>
            <person name="Bloem J."/>
            <person name="Labutti K."/>
            <person name="Salamov A."/>
            <person name="Andreopoulos B."/>
            <person name="Baker S."/>
            <person name="Barry K."/>
            <person name="Bills G."/>
            <person name="Bluhm B."/>
            <person name="Cannon C."/>
            <person name="Castanera R."/>
            <person name="Culley D."/>
            <person name="Daum C."/>
            <person name="Ezra D."/>
            <person name="Gonzalez J."/>
            <person name="Henrissat B."/>
            <person name="Kuo A."/>
            <person name="Liang C."/>
            <person name="Lipzen A."/>
            <person name="Lutzoni F."/>
            <person name="Magnuson J."/>
            <person name="Mondo S."/>
            <person name="Nolan M."/>
            <person name="Ohm R."/>
            <person name="Pangilinan J."/>
            <person name="Park H.-J."/>
            <person name="Ramirez L."/>
            <person name="Alfaro M."/>
            <person name="Sun H."/>
            <person name="Tritt A."/>
            <person name="Yoshinaga Y."/>
            <person name="Zwiers L.-H."/>
            <person name="Turgeon B."/>
            <person name="Goodwin S."/>
            <person name="Spatafora J."/>
            <person name="Crous P."/>
            <person name="Grigoriev I."/>
        </authorList>
    </citation>
    <scope>NUCLEOTIDE SEQUENCE</scope>
    <source>
        <strain evidence="10">CBS 175.79</strain>
    </source>
</reference>
<protein>
    <recommendedName>
        <fullName evidence="7">6-methylsalicylate decarboxylase</fullName>
        <ecNumber evidence="7">4.1.1.52</ecNumber>
    </recommendedName>
</protein>
<dbReference type="InterPro" id="IPR006680">
    <property type="entry name" value="Amidohydro-rel"/>
</dbReference>
<evidence type="ECO:0000256" key="8">
    <source>
        <dbReference type="RuleBase" id="RU366045"/>
    </source>
</evidence>
<evidence type="ECO:0000313" key="11">
    <source>
        <dbReference type="Proteomes" id="UP000799778"/>
    </source>
</evidence>
<keyword evidence="2" id="KW-0479">Metal-binding</keyword>
<evidence type="ECO:0000256" key="5">
    <source>
        <dbReference type="ARBA" id="ARBA00023239"/>
    </source>
</evidence>
<evidence type="ECO:0000256" key="4">
    <source>
        <dbReference type="ARBA" id="ARBA00022833"/>
    </source>
</evidence>
<dbReference type="SUPFAM" id="SSF51556">
    <property type="entry name" value="Metallo-dependent hydrolases"/>
    <property type="match status" value="1"/>
</dbReference>
<dbReference type="Proteomes" id="UP000799778">
    <property type="component" value="Unassembled WGS sequence"/>
</dbReference>
<comment type="catalytic activity">
    <reaction evidence="6">
        <text>6-methylsalicylate + H(+) = 3-methylphenol + CO2</text>
        <dbReference type="Rhea" id="RHEA:23112"/>
        <dbReference type="ChEBI" id="CHEBI:15378"/>
        <dbReference type="ChEBI" id="CHEBI:16526"/>
        <dbReference type="ChEBI" id="CHEBI:17231"/>
        <dbReference type="ChEBI" id="CHEBI:36658"/>
        <dbReference type="EC" id="4.1.1.52"/>
    </reaction>
    <physiologicalReaction direction="left-to-right" evidence="6">
        <dbReference type="Rhea" id="RHEA:23113"/>
    </physiologicalReaction>
</comment>
<dbReference type="PANTHER" id="PTHR21240:SF29">
    <property type="entry name" value="AMIDOHYDROLASE-RELATED DOMAIN-CONTAINING PROTEIN"/>
    <property type="match status" value="1"/>
</dbReference>
<evidence type="ECO:0000256" key="3">
    <source>
        <dbReference type="ARBA" id="ARBA00022793"/>
    </source>
</evidence>
<dbReference type="GO" id="GO:0047596">
    <property type="term" value="F:6-methylsalicylate decarboxylase activity"/>
    <property type="evidence" value="ECO:0007669"/>
    <property type="project" value="UniProtKB-EC"/>
</dbReference>
<dbReference type="GO" id="GO:0016787">
    <property type="term" value="F:hydrolase activity"/>
    <property type="evidence" value="ECO:0007669"/>
    <property type="project" value="UniProtKB-KW"/>
</dbReference>
<dbReference type="GO" id="GO:0005829">
    <property type="term" value="C:cytosol"/>
    <property type="evidence" value="ECO:0007669"/>
    <property type="project" value="TreeGrafter"/>
</dbReference>
<dbReference type="OrthoDB" id="2832284at2759"/>
<evidence type="ECO:0000256" key="2">
    <source>
        <dbReference type="ARBA" id="ARBA00022723"/>
    </source>
</evidence>
<feature type="domain" description="Amidohydrolase-related" evidence="9">
    <location>
        <begin position="13"/>
        <end position="342"/>
    </location>
</feature>
<keyword evidence="10" id="KW-0378">Hydrolase</keyword>
<keyword evidence="3 8" id="KW-0210">Decarboxylase</keyword>
<name>A0A6A5Y853_9PLEO</name>
<dbReference type="Pfam" id="PF04909">
    <property type="entry name" value="Amidohydro_2"/>
    <property type="match status" value="1"/>
</dbReference>
<dbReference type="EMBL" id="ML978066">
    <property type="protein sequence ID" value="KAF2021207.1"/>
    <property type="molecule type" value="Genomic_DNA"/>
</dbReference>
<comment type="similarity">
    <text evidence="1">Belongs to the metallo-dependent hydrolases superfamily. ACMSD family.</text>
</comment>
<dbReference type="EC" id="4.1.1.52" evidence="7"/>
<keyword evidence="5 8" id="KW-0456">Lyase</keyword>
<gene>
    <name evidence="10" type="ORF">BU24DRAFT_338460</name>
</gene>
<dbReference type="GO" id="GO:0019748">
    <property type="term" value="P:secondary metabolic process"/>
    <property type="evidence" value="ECO:0007669"/>
    <property type="project" value="TreeGrafter"/>
</dbReference>
<organism evidence="10 11">
    <name type="scientific">Aaosphaeria arxii CBS 175.79</name>
    <dbReference type="NCBI Taxonomy" id="1450172"/>
    <lineage>
        <taxon>Eukaryota</taxon>
        <taxon>Fungi</taxon>
        <taxon>Dikarya</taxon>
        <taxon>Ascomycota</taxon>
        <taxon>Pezizomycotina</taxon>
        <taxon>Dothideomycetes</taxon>
        <taxon>Pleosporomycetidae</taxon>
        <taxon>Pleosporales</taxon>
        <taxon>Pleosporales incertae sedis</taxon>
        <taxon>Aaosphaeria</taxon>
    </lineage>
</organism>
<dbReference type="InterPro" id="IPR032465">
    <property type="entry name" value="ACMSD"/>
</dbReference>
<dbReference type="RefSeq" id="XP_033389546.1">
    <property type="nucleotide sequence ID" value="XM_033523131.1"/>
</dbReference>
<evidence type="ECO:0000256" key="1">
    <source>
        <dbReference type="ARBA" id="ARBA00005871"/>
    </source>
</evidence>
<dbReference type="GO" id="GO:0046872">
    <property type="term" value="F:metal ion binding"/>
    <property type="evidence" value="ECO:0007669"/>
    <property type="project" value="UniProtKB-KW"/>
</dbReference>
<sequence length="352" mass="39416">MAKGTDPPLPPRIDVHSHFLPPDYHDALMANGHEKVDGMPEIPPWSTEAHLEMMAINNVSKSILSISSPGTHIVPGKDQLGQDLTRHCNSYAARLKREYPDKFGFWAALPLPDVDAALKEIDIAVAEGADGFGMMTNYHGHYLGSPRLDPIFQRLNELEAIVFMHPTKPCIHHPNSSATTDALPFGSEYPVPIFEFFFDTARAVVNLFYSGTVEKYSKITFIIPHVGGSMPPLFSRFIRFGHVVPGVKPLNHSLVRSQIRDQFYFDLAGTIFDGSEGSLGQLKAFVEGYEISHKQLLYGSDFPFTRTPFVKEFADRMAFGLQGLFSEEEQAEIYEQNVKKLLSRKDMRKIGS</sequence>
<evidence type="ECO:0000256" key="6">
    <source>
        <dbReference type="ARBA" id="ARBA00036832"/>
    </source>
</evidence>
<evidence type="ECO:0000313" key="10">
    <source>
        <dbReference type="EMBL" id="KAF2021207.1"/>
    </source>
</evidence>
<accession>A0A6A5Y853</accession>
<keyword evidence="4" id="KW-0862">Zinc</keyword>
<keyword evidence="11" id="KW-1185">Reference proteome</keyword>
<evidence type="ECO:0000256" key="7">
    <source>
        <dbReference type="ARBA" id="ARBA00038889"/>
    </source>
</evidence>
<proteinExistence type="inferred from homology"/>
<evidence type="ECO:0000259" key="9">
    <source>
        <dbReference type="Pfam" id="PF04909"/>
    </source>
</evidence>
<dbReference type="Gene3D" id="3.20.20.140">
    <property type="entry name" value="Metal-dependent hydrolases"/>
    <property type="match status" value="1"/>
</dbReference>
<dbReference type="PANTHER" id="PTHR21240">
    <property type="entry name" value="2-AMINO-3-CARBOXYLMUCONATE-6-SEMIALDEHYDE DECARBOXYLASE"/>
    <property type="match status" value="1"/>
</dbReference>
<dbReference type="InterPro" id="IPR032466">
    <property type="entry name" value="Metal_Hydrolase"/>
</dbReference>